<dbReference type="PATRIC" id="fig|872965.6.peg.159"/>
<gene>
    <name evidence="13" type="ORF">ARMA_2188</name>
    <name evidence="14" type="ORF">SE16_01080</name>
</gene>
<evidence type="ECO:0000259" key="12">
    <source>
        <dbReference type="PROSITE" id="PS50125"/>
    </source>
</evidence>
<dbReference type="PROSITE" id="PS50110">
    <property type="entry name" value="RESPONSE_REGULATORY"/>
    <property type="match status" value="1"/>
</dbReference>
<dbReference type="SUPFAM" id="SSF55073">
    <property type="entry name" value="Nucleotide cyclase"/>
    <property type="match status" value="1"/>
</dbReference>
<dbReference type="InterPro" id="IPR050697">
    <property type="entry name" value="Adenylyl/Guanylyl_Cyclase_3/4"/>
</dbReference>
<evidence type="ECO:0000256" key="8">
    <source>
        <dbReference type="ARBA" id="ARBA00022840"/>
    </source>
</evidence>
<dbReference type="InterPro" id="IPR029787">
    <property type="entry name" value="Nucleotide_cyclase"/>
</dbReference>
<dbReference type="Proteomes" id="UP000037784">
    <property type="component" value="Unassembled WGS sequence"/>
</dbReference>
<dbReference type="PANTHER" id="PTHR43081:SF1">
    <property type="entry name" value="ADENYLATE CYCLASE, TERMINAL-DIFFERENTIATION SPECIFIC"/>
    <property type="match status" value="1"/>
</dbReference>
<dbReference type="Pfam" id="PF00211">
    <property type="entry name" value="Guanylate_cyc"/>
    <property type="match status" value="1"/>
</dbReference>
<dbReference type="PROSITE" id="PS50125">
    <property type="entry name" value="GUANYLATE_CYCLASE_2"/>
    <property type="match status" value="1"/>
</dbReference>
<evidence type="ECO:0000256" key="10">
    <source>
        <dbReference type="PROSITE-ProRule" id="PRU00169"/>
    </source>
</evidence>
<evidence type="ECO:0000313" key="16">
    <source>
        <dbReference type="Proteomes" id="UP000050502"/>
    </source>
</evidence>
<dbReference type="SUPFAM" id="SSF52172">
    <property type="entry name" value="CheY-like"/>
    <property type="match status" value="1"/>
</dbReference>
<proteinExistence type="inferred from homology"/>
<comment type="catalytic activity">
    <reaction evidence="1">
        <text>ATP + protein L-histidine = ADP + protein N-phospho-L-histidine.</text>
        <dbReference type="EC" id="2.7.13.3"/>
    </reaction>
</comment>
<evidence type="ECO:0000256" key="1">
    <source>
        <dbReference type="ARBA" id="ARBA00000085"/>
    </source>
</evidence>
<organism evidence="13 15">
    <name type="scientific">Ardenticatena maritima</name>
    <dbReference type="NCBI Taxonomy" id="872965"/>
    <lineage>
        <taxon>Bacteria</taxon>
        <taxon>Bacillati</taxon>
        <taxon>Chloroflexota</taxon>
        <taxon>Ardenticatenia</taxon>
        <taxon>Ardenticatenales</taxon>
        <taxon>Ardenticatenaceae</taxon>
        <taxon>Ardenticatena</taxon>
    </lineage>
</organism>
<reference evidence="13 15" key="1">
    <citation type="journal article" date="2015" name="Genome Announc.">
        <title>Draft Genome Sequence of a Heterotrophic Facultative Anaerobic Thermophilic Bacterium, Ardenticatena maritima Strain 110ST.</title>
        <authorList>
            <person name="Kawaichi S."/>
            <person name="Yoshida T."/>
            <person name="Sako Y."/>
            <person name="Nakamura R."/>
        </authorList>
    </citation>
    <scope>NUCLEOTIDE SEQUENCE [LARGE SCALE GENOMIC DNA]</scope>
    <source>
        <strain evidence="13 15">110S</strain>
    </source>
</reference>
<accession>A0A0M8K878</accession>
<dbReference type="RefSeq" id="WP_054493562.1">
    <property type="nucleotide sequence ID" value="NZ_BBZA01000192.1"/>
</dbReference>
<dbReference type="InterPro" id="IPR001789">
    <property type="entry name" value="Sig_transdc_resp-reg_receiver"/>
</dbReference>
<dbReference type="Gene3D" id="3.40.50.2300">
    <property type="match status" value="1"/>
</dbReference>
<evidence type="ECO:0000256" key="3">
    <source>
        <dbReference type="ARBA" id="ARBA00012438"/>
    </source>
</evidence>
<evidence type="ECO:0000313" key="14">
    <source>
        <dbReference type="EMBL" id="KPL89143.1"/>
    </source>
</evidence>
<keyword evidence="8" id="KW-0067">ATP-binding</keyword>
<keyword evidence="7" id="KW-0418">Kinase</keyword>
<keyword evidence="9" id="KW-0902">Two-component regulatory system</keyword>
<dbReference type="AlphaFoldDB" id="A0A0M8K878"/>
<keyword evidence="15" id="KW-1185">Reference proteome</keyword>
<evidence type="ECO:0000256" key="5">
    <source>
        <dbReference type="ARBA" id="ARBA00022679"/>
    </source>
</evidence>
<dbReference type="CDD" id="cd07302">
    <property type="entry name" value="CHD"/>
    <property type="match status" value="1"/>
</dbReference>
<feature type="modified residue" description="4-aspartylphosphate" evidence="10">
    <location>
        <position position="60"/>
    </location>
</feature>
<dbReference type="EMBL" id="LGKN01000003">
    <property type="protein sequence ID" value="KPL89143.1"/>
    <property type="molecule type" value="Genomic_DNA"/>
</dbReference>
<evidence type="ECO:0000256" key="9">
    <source>
        <dbReference type="ARBA" id="ARBA00023012"/>
    </source>
</evidence>
<evidence type="ECO:0000313" key="13">
    <source>
        <dbReference type="EMBL" id="GAP63765.1"/>
    </source>
</evidence>
<dbReference type="EMBL" id="BBZA01000192">
    <property type="protein sequence ID" value="GAP63765.1"/>
    <property type="molecule type" value="Genomic_DNA"/>
</dbReference>
<dbReference type="InterPro" id="IPR011006">
    <property type="entry name" value="CheY-like_superfamily"/>
</dbReference>
<feature type="domain" description="Response regulatory" evidence="11">
    <location>
        <begin position="11"/>
        <end position="127"/>
    </location>
</feature>
<keyword evidence="4 10" id="KW-0597">Phosphoprotein</keyword>
<dbReference type="GO" id="GO:0006171">
    <property type="term" value="P:cAMP biosynthetic process"/>
    <property type="evidence" value="ECO:0007669"/>
    <property type="project" value="TreeGrafter"/>
</dbReference>
<dbReference type="InterPro" id="IPR001054">
    <property type="entry name" value="A/G_cyclase"/>
</dbReference>
<dbReference type="SMART" id="SM00044">
    <property type="entry name" value="CYCc"/>
    <property type="match status" value="1"/>
</dbReference>
<keyword evidence="5" id="KW-0808">Transferase</keyword>
<dbReference type="Pfam" id="PF00072">
    <property type="entry name" value="Response_reg"/>
    <property type="match status" value="1"/>
</dbReference>
<reference evidence="15" key="3">
    <citation type="submission" date="2015-08" db="EMBL/GenBank/DDBJ databases">
        <title>Draft Genome Sequence of a Heterotrophic Facultative Anaerobic Bacterium Ardenticatena maritima Strain 110S.</title>
        <authorList>
            <person name="Kawaichi S."/>
            <person name="Yoshida T."/>
            <person name="Sako Y."/>
            <person name="Nakamura R."/>
        </authorList>
    </citation>
    <scope>NUCLEOTIDE SEQUENCE [LARGE SCALE GENOMIC DNA]</scope>
    <source>
        <strain evidence="15">110S</strain>
    </source>
</reference>
<sequence length="360" mass="40381">MTQAKSENKPRILVVDDHPHNVELVEAMLIPQGYLIFTAYDGVEALEAVEKHDPDLIILDIMMPKMDGFEVARRLRADEQRRAIPILMLTALREVQDKVKGLEAGADDFLSKPFNRVELLARVRSLLRIKQLHDELQAKNALLEQVLTRYVSREIAQTILENPDENLRLGGRTCVISVLFADIRGFTHFAERRDAALVLDVLNRIFNVLTPLVFEYGGTMDKYLGDAIMAFFGAPLASENDAERAIRTAWAMQQAFLRMREGDELLQKLHIGIGIATGEAVVGNVGSEQVMDYTAIGNTPNTAKRLQEIAHGGEILIDNATYERVKDLVVVRPIEPIVLKGHSEPIRAYRVEEVKEPTPA</sequence>
<dbReference type="GO" id="GO:0004673">
    <property type="term" value="F:protein histidine kinase activity"/>
    <property type="evidence" value="ECO:0007669"/>
    <property type="project" value="UniProtKB-EC"/>
</dbReference>
<dbReference type="OrthoDB" id="9806704at2"/>
<evidence type="ECO:0000256" key="7">
    <source>
        <dbReference type="ARBA" id="ARBA00022777"/>
    </source>
</evidence>
<dbReference type="EC" id="2.7.13.3" evidence="3"/>
<feature type="domain" description="Guanylate cyclase" evidence="12">
    <location>
        <begin position="177"/>
        <end position="307"/>
    </location>
</feature>
<protein>
    <recommendedName>
        <fullName evidence="3">histidine kinase</fullName>
        <ecNumber evidence="3">2.7.13.3</ecNumber>
    </recommendedName>
</protein>
<dbReference type="Proteomes" id="UP000050502">
    <property type="component" value="Unassembled WGS sequence"/>
</dbReference>
<comment type="caution">
    <text evidence="13">The sequence shown here is derived from an EMBL/GenBank/DDBJ whole genome shotgun (WGS) entry which is preliminary data.</text>
</comment>
<dbReference type="GO" id="GO:0005524">
    <property type="term" value="F:ATP binding"/>
    <property type="evidence" value="ECO:0007669"/>
    <property type="project" value="UniProtKB-KW"/>
</dbReference>
<dbReference type="CDD" id="cd17538">
    <property type="entry name" value="REC_D1_PleD-like"/>
    <property type="match status" value="1"/>
</dbReference>
<dbReference type="FunCoup" id="A0A0M8K878">
    <property type="interactions" value="103"/>
</dbReference>
<dbReference type="FunFam" id="3.40.50.2300:FF:000121">
    <property type="entry name" value="Sensor histidine kinase RcsC"/>
    <property type="match status" value="1"/>
</dbReference>
<evidence type="ECO:0000256" key="2">
    <source>
        <dbReference type="ARBA" id="ARBA00005381"/>
    </source>
</evidence>
<dbReference type="GO" id="GO:0004016">
    <property type="term" value="F:adenylate cyclase activity"/>
    <property type="evidence" value="ECO:0007669"/>
    <property type="project" value="UniProtKB-ARBA"/>
</dbReference>
<dbReference type="GO" id="GO:0000160">
    <property type="term" value="P:phosphorelay signal transduction system"/>
    <property type="evidence" value="ECO:0007669"/>
    <property type="project" value="UniProtKB-KW"/>
</dbReference>
<keyword evidence="6" id="KW-0547">Nucleotide-binding</keyword>
<dbReference type="Gene3D" id="3.30.70.1230">
    <property type="entry name" value="Nucleotide cyclase"/>
    <property type="match status" value="1"/>
</dbReference>
<dbReference type="STRING" id="872965.SE16_01080"/>
<evidence type="ECO:0000256" key="6">
    <source>
        <dbReference type="ARBA" id="ARBA00022741"/>
    </source>
</evidence>
<comment type="similarity">
    <text evidence="2">Belongs to the adenylyl cyclase class-3 family.</text>
</comment>
<evidence type="ECO:0000259" key="11">
    <source>
        <dbReference type="PROSITE" id="PS50110"/>
    </source>
</evidence>
<evidence type="ECO:0000256" key="4">
    <source>
        <dbReference type="ARBA" id="ARBA00022553"/>
    </source>
</evidence>
<dbReference type="PANTHER" id="PTHR43081">
    <property type="entry name" value="ADENYLATE CYCLASE, TERMINAL-DIFFERENTIATION SPECIFIC-RELATED"/>
    <property type="match status" value="1"/>
</dbReference>
<evidence type="ECO:0000313" key="15">
    <source>
        <dbReference type="Proteomes" id="UP000037784"/>
    </source>
</evidence>
<dbReference type="InParanoid" id="A0A0M8K878"/>
<dbReference type="SMART" id="SM00448">
    <property type="entry name" value="REC"/>
    <property type="match status" value="1"/>
</dbReference>
<name>A0A0M8K878_9CHLR</name>
<reference evidence="14 16" key="2">
    <citation type="submission" date="2015-07" db="EMBL/GenBank/DDBJ databases">
        <title>Whole genome sequence of Ardenticatena maritima DSM 23922.</title>
        <authorList>
            <person name="Hemp J."/>
            <person name="Ward L.M."/>
            <person name="Pace L.A."/>
            <person name="Fischer W.W."/>
        </authorList>
    </citation>
    <scope>NUCLEOTIDE SEQUENCE [LARGE SCALE GENOMIC DNA]</scope>
    <source>
        <strain evidence="14 16">110S</strain>
    </source>
</reference>